<gene>
    <name evidence="6" type="ORF">MNEG_11573</name>
</gene>
<dbReference type="RefSeq" id="XP_013895409.1">
    <property type="nucleotide sequence ID" value="XM_014039955.1"/>
</dbReference>
<evidence type="ECO:0000256" key="2">
    <source>
        <dbReference type="ARBA" id="ARBA00004496"/>
    </source>
</evidence>
<evidence type="ECO:0000256" key="1">
    <source>
        <dbReference type="ARBA" id="ARBA00004123"/>
    </source>
</evidence>
<keyword evidence="3" id="KW-0963">Cytoplasm</keyword>
<sequence length="237" mass="25234">MMRRMLEHMLGLSKQRVSEVLKDPSQLTAGLGGVMVSEAAASDTADEALFARLRADVVRCSRADRSYSPTSDMAKSLAGLEHEAALYAALEAAGVPHWSEQDLRDKGMYKTPDALLQVPVAVRCPLSSRWHIVHWIDSKASFGDDRLHAAALEGQYRTYLNRYGSGAVIYWHGFVRDLADGCSGAGVDGSGHSTSGGRGEGCGNASGGGEVLLLERFPGSGDMQVLAEAVQNEAGPV</sequence>
<keyword evidence="7" id="KW-1185">Reference proteome</keyword>
<dbReference type="STRING" id="145388.A0A0D2LYA8"/>
<keyword evidence="4" id="KW-0539">Nucleus</keyword>
<dbReference type="Pfam" id="PF14811">
    <property type="entry name" value="TPD"/>
    <property type="match status" value="1"/>
</dbReference>
<comment type="subcellular location">
    <subcellularLocation>
        <location evidence="2">Cytoplasm</location>
    </subcellularLocation>
    <subcellularLocation>
        <location evidence="1">Nucleus</location>
    </subcellularLocation>
</comment>
<name>A0A0D2LYA8_9CHLO</name>
<dbReference type="KEGG" id="mng:MNEG_11573"/>
<evidence type="ECO:0000313" key="7">
    <source>
        <dbReference type="Proteomes" id="UP000054498"/>
    </source>
</evidence>
<proteinExistence type="predicted"/>
<evidence type="ECO:0000313" key="6">
    <source>
        <dbReference type="EMBL" id="KIY96389.1"/>
    </source>
</evidence>
<evidence type="ECO:0000256" key="4">
    <source>
        <dbReference type="ARBA" id="ARBA00023242"/>
    </source>
</evidence>
<evidence type="ECO:0000256" key="5">
    <source>
        <dbReference type="ARBA" id="ARBA00023480"/>
    </source>
</evidence>
<protein>
    <recommendedName>
        <fullName evidence="5">CDAN1-interacting nuclease 1</fullName>
    </recommendedName>
</protein>
<dbReference type="OrthoDB" id="1272at2759"/>
<evidence type="ECO:0000256" key="3">
    <source>
        <dbReference type="ARBA" id="ARBA00022490"/>
    </source>
</evidence>
<dbReference type="PANTHER" id="PTHR31661:SF1">
    <property type="entry name" value="CDAN1-INTERACTING NUCLEASE 1"/>
    <property type="match status" value="1"/>
</dbReference>
<dbReference type="PANTHER" id="PTHR31661">
    <property type="entry name" value="SIMILAR TO CDNA SEQUENCE BC052040"/>
    <property type="match status" value="1"/>
</dbReference>
<dbReference type="GeneID" id="25728849"/>
<dbReference type="GO" id="GO:0005737">
    <property type="term" value="C:cytoplasm"/>
    <property type="evidence" value="ECO:0007669"/>
    <property type="project" value="UniProtKB-SubCell"/>
</dbReference>
<accession>A0A0D2LYA8</accession>
<dbReference type="AlphaFoldDB" id="A0A0D2LYA8"/>
<dbReference type="EMBL" id="KK103026">
    <property type="protein sequence ID" value="KIY96389.1"/>
    <property type="molecule type" value="Genomic_DNA"/>
</dbReference>
<dbReference type="GO" id="GO:0005634">
    <property type="term" value="C:nucleus"/>
    <property type="evidence" value="ECO:0007669"/>
    <property type="project" value="UniProtKB-SubCell"/>
</dbReference>
<reference evidence="6 7" key="1">
    <citation type="journal article" date="2013" name="BMC Genomics">
        <title>Reconstruction of the lipid metabolism for the microalga Monoraphidium neglectum from its genome sequence reveals characteristics suitable for biofuel production.</title>
        <authorList>
            <person name="Bogen C."/>
            <person name="Al-Dilaimi A."/>
            <person name="Albersmeier A."/>
            <person name="Wichmann J."/>
            <person name="Grundmann M."/>
            <person name="Rupp O."/>
            <person name="Lauersen K.J."/>
            <person name="Blifernez-Klassen O."/>
            <person name="Kalinowski J."/>
            <person name="Goesmann A."/>
            <person name="Mussgnug J.H."/>
            <person name="Kruse O."/>
        </authorList>
    </citation>
    <scope>NUCLEOTIDE SEQUENCE [LARGE SCALE GENOMIC DNA]</scope>
    <source>
        <strain evidence="6 7">SAG 48.87</strain>
    </source>
</reference>
<dbReference type="Proteomes" id="UP000054498">
    <property type="component" value="Unassembled WGS sequence"/>
</dbReference>
<organism evidence="6 7">
    <name type="scientific">Monoraphidium neglectum</name>
    <dbReference type="NCBI Taxonomy" id="145388"/>
    <lineage>
        <taxon>Eukaryota</taxon>
        <taxon>Viridiplantae</taxon>
        <taxon>Chlorophyta</taxon>
        <taxon>core chlorophytes</taxon>
        <taxon>Chlorophyceae</taxon>
        <taxon>CS clade</taxon>
        <taxon>Sphaeropleales</taxon>
        <taxon>Selenastraceae</taxon>
        <taxon>Monoraphidium</taxon>
    </lineage>
</organism>
<dbReference type="InterPro" id="IPR029404">
    <property type="entry name" value="CDIN1"/>
</dbReference>